<evidence type="ECO:0000256" key="7">
    <source>
        <dbReference type="ARBA" id="ARBA00023065"/>
    </source>
</evidence>
<dbReference type="GO" id="GO:0006885">
    <property type="term" value="P:regulation of pH"/>
    <property type="evidence" value="ECO:0007669"/>
    <property type="project" value="TreeGrafter"/>
</dbReference>
<dbReference type="InterPro" id="IPR057290">
    <property type="entry name" value="CHX17_C"/>
</dbReference>
<feature type="transmembrane region" description="Helical" evidence="10">
    <location>
        <begin position="269"/>
        <end position="291"/>
    </location>
</feature>
<feature type="transmembrane region" description="Helical" evidence="10">
    <location>
        <begin position="404"/>
        <end position="426"/>
    </location>
</feature>
<evidence type="ECO:0000256" key="1">
    <source>
        <dbReference type="ARBA" id="ARBA00004141"/>
    </source>
</evidence>
<dbReference type="Pfam" id="PF23256">
    <property type="entry name" value="CHX17_2nd"/>
    <property type="match status" value="1"/>
</dbReference>
<feature type="domain" description="Cation/H+ exchanger transmembrane" evidence="11">
    <location>
        <begin position="52"/>
        <end position="427"/>
    </location>
</feature>
<feature type="transmembrane region" description="Helical" evidence="10">
    <location>
        <begin position="228"/>
        <end position="249"/>
    </location>
</feature>
<dbReference type="GO" id="GO:1902600">
    <property type="term" value="P:proton transmembrane transport"/>
    <property type="evidence" value="ECO:0007669"/>
    <property type="project" value="InterPro"/>
</dbReference>
<organism evidence="14 15">
    <name type="scientific">Kalanchoe fedtschenkoi</name>
    <name type="common">Lavender scallops</name>
    <name type="synonym">South American air plant</name>
    <dbReference type="NCBI Taxonomy" id="63787"/>
    <lineage>
        <taxon>Eukaryota</taxon>
        <taxon>Viridiplantae</taxon>
        <taxon>Streptophyta</taxon>
        <taxon>Embryophyta</taxon>
        <taxon>Tracheophyta</taxon>
        <taxon>Spermatophyta</taxon>
        <taxon>Magnoliopsida</taxon>
        <taxon>eudicotyledons</taxon>
        <taxon>Gunneridae</taxon>
        <taxon>Pentapetalae</taxon>
        <taxon>Saxifragales</taxon>
        <taxon>Crassulaceae</taxon>
        <taxon>Kalanchoe</taxon>
    </lineage>
</organism>
<evidence type="ECO:0000313" key="14">
    <source>
        <dbReference type="EnsemblPlants" id="Kaladp0024s0237.1.v1.1"/>
    </source>
</evidence>
<evidence type="ECO:0000256" key="5">
    <source>
        <dbReference type="ARBA" id="ARBA00022958"/>
    </source>
</evidence>
<name>A0A7N0T6B6_KALFE</name>
<comment type="subcellular location">
    <subcellularLocation>
        <location evidence="1">Membrane</location>
        <topology evidence="1">Multi-pass membrane protein</topology>
    </subcellularLocation>
</comment>
<dbReference type="InterPro" id="IPR050794">
    <property type="entry name" value="CPA2_transporter"/>
</dbReference>
<evidence type="ECO:0000256" key="10">
    <source>
        <dbReference type="SAM" id="Phobius"/>
    </source>
</evidence>
<keyword evidence="5" id="KW-0630">Potassium</keyword>
<dbReference type="Pfam" id="PF00999">
    <property type="entry name" value="Na_H_Exchanger"/>
    <property type="match status" value="1"/>
</dbReference>
<keyword evidence="7" id="KW-0406">Ion transport</keyword>
<feature type="transmembrane region" description="Helical" evidence="10">
    <location>
        <begin position="344"/>
        <end position="369"/>
    </location>
</feature>
<feature type="transmembrane region" description="Helical" evidence="10">
    <location>
        <begin position="381"/>
        <end position="398"/>
    </location>
</feature>
<evidence type="ECO:0000259" key="12">
    <source>
        <dbReference type="Pfam" id="PF23256"/>
    </source>
</evidence>
<feature type="transmembrane region" description="Helical" evidence="10">
    <location>
        <begin position="20"/>
        <end position="44"/>
    </location>
</feature>
<evidence type="ECO:0000256" key="9">
    <source>
        <dbReference type="ARBA" id="ARBA00038341"/>
    </source>
</evidence>
<dbReference type="Proteomes" id="UP000594263">
    <property type="component" value="Unplaced"/>
</dbReference>
<protein>
    <recommendedName>
        <fullName evidence="16">Cation/H+ exchanger domain-containing protein</fullName>
    </recommendedName>
</protein>
<dbReference type="GO" id="GO:0015297">
    <property type="term" value="F:antiporter activity"/>
    <property type="evidence" value="ECO:0007669"/>
    <property type="project" value="InterPro"/>
</dbReference>
<comment type="similarity">
    <text evidence="9">Belongs to the monovalent cation:proton antiporter 2 (CPA2) transporter (TC 2.A.37) family. CHX (TC 2.A.37.4) subfamily.</text>
</comment>
<dbReference type="PANTHER" id="PTHR32468:SF145">
    <property type="entry name" value="CATION_H(+) ANTIPORTER 28"/>
    <property type="match status" value="1"/>
</dbReference>
<accession>A0A7N0T6B6</accession>
<feature type="transmembrane region" description="Helical" evidence="10">
    <location>
        <begin position="155"/>
        <end position="174"/>
    </location>
</feature>
<dbReference type="EnsemblPlants" id="Kaladp0024s0237.1.v1.1">
    <property type="protein sequence ID" value="Kaladp0024s0237.1.v1.1"/>
    <property type="gene ID" value="Kaladp0024s0237.v1.1"/>
</dbReference>
<feature type="transmembrane region" description="Helical" evidence="10">
    <location>
        <begin position="194"/>
        <end position="216"/>
    </location>
</feature>
<keyword evidence="8 10" id="KW-0472">Membrane</keyword>
<dbReference type="OMA" id="ITMAHDI"/>
<feature type="transmembrane region" description="Helical" evidence="10">
    <location>
        <begin position="83"/>
        <end position="103"/>
    </location>
</feature>
<dbReference type="InterPro" id="IPR057291">
    <property type="entry name" value="CHX17_2nd"/>
</dbReference>
<evidence type="ECO:0000259" key="13">
    <source>
        <dbReference type="Pfam" id="PF23259"/>
    </source>
</evidence>
<sequence>MSSGNLTGGAAAGGKECTPFIFSSAVIPSIAVKIIGYIVTVMVCNGLHKYFLKRHYGHRIVSEFIVGMMVGNFSVIKGVGKGGLYRTLGFIVQFGIMGYMFVLGLEMEPSKLLFQVPTREQRLSYVTILTSTILGFAISRYTTLFETPRIQDLKAHYGLLQFMSTSFAMAGTSSPVLTRLITNLQIGNSDIGKFVMAAGLHSDFICTAVICVIYVFNDDLTDFIFPKLGFMLIQILVASQLGPVVLNWVNSENPEGKDVKGPHLVLFLAFIWLACSVTTSVGYTGTLSVFITGACLPRHGRMSKALVVRINYVMIHFFYPLFFIWLGIITNYKLFELRRLPWALVQFCIMCTIGAVGKLVGALVCGIFLGFHWKDSVRIGLLLAIKGYFQLFMIGSGINDGYLYVSTGLMLILSVAVTLFYSPFIVKSIIHRAKKRTPVQKITALQSLDPLSELKLMICVHRQQNVPAAMNFIQISRGSVQLGIGVFMTDMVETAEEVIVTKMVAGGEALLRVKDGQVREEIASEIDVWSLEEPGIQIMRKMVVSSINSMHVDICALAEELKVSIIVLPFHKAHKNDGVLDEGHSGFHVVNKKVLKNSPCSVGILVDRGLGKMSKISRSHMSLKAAVIFIGGRDDREALSYSSRVAQHPGVDLSVIRFLVDTNEEDIASVRAGKRVNRALQEQEMRQDDESFANFYERNVAGGGRVSYVEKYLVNSAETLSVLQALAGQYGLIIVGKGGGRVNSVLTIGMGDWEQCPELGPIGDILSSTHYSQMGSVLVIKQHNVKGGIAGLDDDFNIM</sequence>
<dbReference type="Gramene" id="Kaladp0024s0237.1.v1.1">
    <property type="protein sequence ID" value="Kaladp0024s0237.1.v1.1"/>
    <property type="gene ID" value="Kaladp0024s0237.v1.1"/>
</dbReference>
<dbReference type="GO" id="GO:0012505">
    <property type="term" value="C:endomembrane system"/>
    <property type="evidence" value="ECO:0007669"/>
    <property type="project" value="TreeGrafter"/>
</dbReference>
<feature type="transmembrane region" description="Helical" evidence="10">
    <location>
        <begin position="312"/>
        <end position="332"/>
    </location>
</feature>
<feature type="domain" description="Cation/H(+) antiporter central" evidence="12">
    <location>
        <begin position="542"/>
        <end position="617"/>
    </location>
</feature>
<dbReference type="InterPro" id="IPR038770">
    <property type="entry name" value="Na+/solute_symporter_sf"/>
</dbReference>
<dbReference type="Gene3D" id="1.20.1530.20">
    <property type="match status" value="1"/>
</dbReference>
<dbReference type="Pfam" id="PF23259">
    <property type="entry name" value="CHX17_C"/>
    <property type="match status" value="1"/>
</dbReference>
<evidence type="ECO:0008006" key="16">
    <source>
        <dbReference type="Google" id="ProtNLM"/>
    </source>
</evidence>
<evidence type="ECO:0000256" key="3">
    <source>
        <dbReference type="ARBA" id="ARBA00022538"/>
    </source>
</evidence>
<keyword evidence="6 10" id="KW-1133">Transmembrane helix</keyword>
<feature type="transmembrane region" description="Helical" evidence="10">
    <location>
        <begin position="123"/>
        <end position="143"/>
    </location>
</feature>
<evidence type="ECO:0000256" key="2">
    <source>
        <dbReference type="ARBA" id="ARBA00022448"/>
    </source>
</evidence>
<reference evidence="14" key="1">
    <citation type="submission" date="2021-01" db="UniProtKB">
        <authorList>
            <consortium name="EnsemblPlants"/>
        </authorList>
    </citation>
    <scope>IDENTIFICATION</scope>
</reference>
<keyword evidence="2" id="KW-0813">Transport</keyword>
<evidence type="ECO:0000259" key="11">
    <source>
        <dbReference type="Pfam" id="PF00999"/>
    </source>
</evidence>
<feature type="domain" description="Cation/H(+) antiporter C-terminal" evidence="13">
    <location>
        <begin position="622"/>
        <end position="784"/>
    </location>
</feature>
<dbReference type="PANTHER" id="PTHR32468">
    <property type="entry name" value="CATION/H + ANTIPORTER"/>
    <property type="match status" value="1"/>
</dbReference>
<dbReference type="GO" id="GO:0006813">
    <property type="term" value="P:potassium ion transport"/>
    <property type="evidence" value="ECO:0007669"/>
    <property type="project" value="UniProtKB-KW"/>
</dbReference>
<dbReference type="InterPro" id="IPR006153">
    <property type="entry name" value="Cation/H_exchanger_TM"/>
</dbReference>
<keyword evidence="4 10" id="KW-0812">Transmembrane</keyword>
<evidence type="ECO:0000256" key="6">
    <source>
        <dbReference type="ARBA" id="ARBA00022989"/>
    </source>
</evidence>
<dbReference type="AlphaFoldDB" id="A0A7N0T6B6"/>
<dbReference type="GO" id="GO:0016020">
    <property type="term" value="C:membrane"/>
    <property type="evidence" value="ECO:0007669"/>
    <property type="project" value="UniProtKB-SubCell"/>
</dbReference>
<keyword evidence="15" id="KW-1185">Reference proteome</keyword>
<evidence type="ECO:0000313" key="15">
    <source>
        <dbReference type="Proteomes" id="UP000594263"/>
    </source>
</evidence>
<keyword evidence="3" id="KW-0633">Potassium transport</keyword>
<evidence type="ECO:0000256" key="4">
    <source>
        <dbReference type="ARBA" id="ARBA00022692"/>
    </source>
</evidence>
<proteinExistence type="inferred from homology"/>
<evidence type="ECO:0000256" key="8">
    <source>
        <dbReference type="ARBA" id="ARBA00023136"/>
    </source>
</evidence>